<name>A0AAV2JEA8_KNICA</name>
<keyword evidence="5" id="KW-1185">Reference proteome</keyword>
<evidence type="ECO:0000256" key="2">
    <source>
        <dbReference type="ARBA" id="ARBA00023054"/>
    </source>
</evidence>
<reference evidence="4 5" key="1">
    <citation type="submission" date="2024-04" db="EMBL/GenBank/DDBJ databases">
        <authorList>
            <person name="Waldvogel A.-M."/>
            <person name="Schoenle A."/>
        </authorList>
    </citation>
    <scope>NUCLEOTIDE SEQUENCE [LARGE SCALE GENOMIC DNA]</scope>
</reference>
<evidence type="ECO:0000313" key="4">
    <source>
        <dbReference type="EMBL" id="CAL1574975.1"/>
    </source>
</evidence>
<dbReference type="PANTHER" id="PTHR15635:SF10">
    <property type="entry name" value="COILED-COIL DOMAIN-CONTAINING PROTEIN 9B"/>
    <property type="match status" value="1"/>
</dbReference>
<dbReference type="Pfam" id="PF15266">
    <property type="entry name" value="DUF4594"/>
    <property type="match status" value="1"/>
</dbReference>
<dbReference type="AlphaFoldDB" id="A0AAV2JEA8"/>
<evidence type="ECO:0000313" key="5">
    <source>
        <dbReference type="Proteomes" id="UP001497482"/>
    </source>
</evidence>
<dbReference type="InterPro" id="IPR029336">
    <property type="entry name" value="DUF4594"/>
</dbReference>
<evidence type="ECO:0000256" key="1">
    <source>
        <dbReference type="ARBA" id="ARBA00022553"/>
    </source>
</evidence>
<feature type="compositionally biased region" description="Basic and acidic residues" evidence="3">
    <location>
        <begin position="150"/>
        <end position="164"/>
    </location>
</feature>
<keyword evidence="1" id="KW-0597">Phosphoprotein</keyword>
<protein>
    <submittedName>
        <fullName evidence="4">Uncharacterized protein</fullName>
    </submittedName>
</protein>
<feature type="region of interest" description="Disordered" evidence="3">
    <location>
        <begin position="100"/>
        <end position="175"/>
    </location>
</feature>
<feature type="region of interest" description="Disordered" evidence="3">
    <location>
        <begin position="189"/>
        <end position="208"/>
    </location>
</feature>
<accession>A0AAV2JEA8</accession>
<dbReference type="PANTHER" id="PTHR15635">
    <property type="entry name" value="COILED-COIL DOMAIN CONTAINING PROTEIN 9"/>
    <property type="match status" value="1"/>
</dbReference>
<gene>
    <name evidence="4" type="ORF">KC01_LOCUS6636</name>
</gene>
<dbReference type="EMBL" id="OZ035834">
    <property type="protein sequence ID" value="CAL1574975.1"/>
    <property type="molecule type" value="Genomic_DNA"/>
</dbReference>
<dbReference type="Proteomes" id="UP001497482">
    <property type="component" value="Chromosome 12"/>
</dbReference>
<keyword evidence="2" id="KW-0175">Coiled coil</keyword>
<sequence>MPESTSPVTLMSSWRISGGMGKQRMSLAINNGQKGNMFTQLRLASTDLNIPTSKEEQEEYLRWKQEREQIDRERVARHKNAKGQWRRAWDVDKADSMFLDKSGGEWLPSNRGGRNSRRGQNRTSSDSKGQMRRGKAKEAKNVQAMGSKAKGKDRLTGRARRWESSEDGNAQDSEATLEEFLEELDALTEMVDERKVEDKKAKAPYSRL</sequence>
<proteinExistence type="predicted"/>
<organism evidence="4 5">
    <name type="scientific">Knipowitschia caucasica</name>
    <name type="common">Caucasian dwarf goby</name>
    <name type="synonym">Pomatoschistus caucasicus</name>
    <dbReference type="NCBI Taxonomy" id="637954"/>
    <lineage>
        <taxon>Eukaryota</taxon>
        <taxon>Metazoa</taxon>
        <taxon>Chordata</taxon>
        <taxon>Craniata</taxon>
        <taxon>Vertebrata</taxon>
        <taxon>Euteleostomi</taxon>
        <taxon>Actinopterygii</taxon>
        <taxon>Neopterygii</taxon>
        <taxon>Teleostei</taxon>
        <taxon>Neoteleostei</taxon>
        <taxon>Acanthomorphata</taxon>
        <taxon>Gobiaria</taxon>
        <taxon>Gobiiformes</taxon>
        <taxon>Gobioidei</taxon>
        <taxon>Gobiidae</taxon>
        <taxon>Gobiinae</taxon>
        <taxon>Knipowitschia</taxon>
    </lineage>
</organism>
<evidence type="ECO:0000256" key="3">
    <source>
        <dbReference type="SAM" id="MobiDB-lite"/>
    </source>
</evidence>
<feature type="compositionally biased region" description="Basic and acidic residues" evidence="3">
    <location>
        <begin position="191"/>
        <end position="201"/>
    </location>
</feature>